<comment type="caution">
    <text evidence="2">The sequence shown here is derived from an EMBL/GenBank/DDBJ whole genome shotgun (WGS) entry which is preliminary data.</text>
</comment>
<dbReference type="EMBL" id="LSSK01000033">
    <property type="protein sequence ID" value="OMH85878.1"/>
    <property type="molecule type" value="Genomic_DNA"/>
</dbReference>
<dbReference type="Proteomes" id="UP000188320">
    <property type="component" value="Unassembled WGS sequence"/>
</dbReference>
<name>A0A1R1PY77_ZANCU</name>
<gene>
    <name evidence="2" type="ORF">AX774_g564</name>
</gene>
<evidence type="ECO:0000259" key="1">
    <source>
        <dbReference type="PROSITE" id="PS50878"/>
    </source>
</evidence>
<dbReference type="OrthoDB" id="2205812at2759"/>
<proteinExistence type="predicted"/>
<dbReference type="InterPro" id="IPR043502">
    <property type="entry name" value="DNA/RNA_pol_sf"/>
</dbReference>
<dbReference type="PROSITE" id="PS50878">
    <property type="entry name" value="RT_POL"/>
    <property type="match status" value="1"/>
</dbReference>
<dbReference type="AlphaFoldDB" id="A0A1R1PY77"/>
<dbReference type="SUPFAM" id="SSF56672">
    <property type="entry name" value="DNA/RNA polymerases"/>
    <property type="match status" value="1"/>
</dbReference>
<evidence type="ECO:0000313" key="3">
    <source>
        <dbReference type="Proteomes" id="UP000188320"/>
    </source>
</evidence>
<accession>A0A1R1PY77</accession>
<evidence type="ECO:0000313" key="2">
    <source>
        <dbReference type="EMBL" id="OMH85878.1"/>
    </source>
</evidence>
<protein>
    <submittedName>
        <fullName evidence="2">Transposon TX1 uncharacterized</fullName>
    </submittedName>
</protein>
<dbReference type="PANTHER" id="PTHR19446">
    <property type="entry name" value="REVERSE TRANSCRIPTASES"/>
    <property type="match status" value="1"/>
</dbReference>
<dbReference type="CDD" id="cd01650">
    <property type="entry name" value="RT_nLTR_like"/>
    <property type="match status" value="1"/>
</dbReference>
<dbReference type="Pfam" id="PF00078">
    <property type="entry name" value="RVT_1"/>
    <property type="match status" value="1"/>
</dbReference>
<feature type="domain" description="Reverse transcriptase" evidence="1">
    <location>
        <begin position="113"/>
        <end position="333"/>
    </location>
</feature>
<dbReference type="InterPro" id="IPR000477">
    <property type="entry name" value="RT_dom"/>
</dbReference>
<keyword evidence="3" id="KW-1185">Reference proteome</keyword>
<sequence>MDGLMIRSRAKWAEKGEKSNKHFFSRLKSREKSQSMASLLDENGKPEASMIGISKIAGQFYQNLFTSEPTNEASQEFMLERITSKVSEQQASIFEFYKKFELKVAKVLLELFNNDSIEKWNNDLGGSVITLLPKSGDIRNIRNWRPISLSNCDEKILTKILANRIQKVMMQIIHPSQCGFTKGRSIMDNILLKKFIIDEGKRKNTNCNGYVVMLDQEKAYDRVDWEYMYKCLTKMGIGTGFTRYLRAIYTGAKTRIKINGGLTEPMEITRGLRQGDPLSLLLYNIVIEPLLAFLRSMLKGIKTTSTKFTTSAYADDISVGIRDKSDAEIHNWD</sequence>
<reference evidence="3" key="1">
    <citation type="submission" date="2017-01" db="EMBL/GenBank/DDBJ databases">
        <authorList>
            <person name="Wang Y."/>
            <person name="White M."/>
            <person name="Kvist S."/>
            <person name="Moncalvo J.-M."/>
        </authorList>
    </citation>
    <scope>NUCLEOTIDE SEQUENCE [LARGE SCALE GENOMIC DNA]</scope>
    <source>
        <strain evidence="3">COL-18-3</strain>
    </source>
</reference>
<organism evidence="2 3">
    <name type="scientific">Zancudomyces culisetae</name>
    <name type="common">Gut fungus</name>
    <name type="synonym">Smittium culisetae</name>
    <dbReference type="NCBI Taxonomy" id="1213189"/>
    <lineage>
        <taxon>Eukaryota</taxon>
        <taxon>Fungi</taxon>
        <taxon>Fungi incertae sedis</taxon>
        <taxon>Zoopagomycota</taxon>
        <taxon>Kickxellomycotina</taxon>
        <taxon>Harpellomycetes</taxon>
        <taxon>Harpellales</taxon>
        <taxon>Legeriomycetaceae</taxon>
        <taxon>Zancudomyces</taxon>
    </lineage>
</organism>